<gene>
    <name evidence="3" type="ORF">SAMN04490356_7601</name>
</gene>
<dbReference type="InterPro" id="IPR050483">
    <property type="entry name" value="CoA-transferase_III_domain"/>
</dbReference>
<evidence type="ECO:0000313" key="3">
    <source>
        <dbReference type="EMBL" id="SED24553.1"/>
    </source>
</evidence>
<dbReference type="PANTHER" id="PTHR48207:SF3">
    <property type="entry name" value="SUCCINATE--HYDROXYMETHYLGLUTARATE COA-TRANSFERASE"/>
    <property type="match status" value="1"/>
</dbReference>
<reference evidence="4" key="1">
    <citation type="submission" date="2016-10" db="EMBL/GenBank/DDBJ databases">
        <authorList>
            <person name="Varghese N."/>
            <person name="Submissions S."/>
        </authorList>
    </citation>
    <scope>NUCLEOTIDE SEQUENCE [LARGE SCALE GENOMIC DNA]</scope>
    <source>
        <strain evidence="4">DSM 40318</strain>
    </source>
</reference>
<protein>
    <submittedName>
        <fullName evidence="3">Crotonobetainyl-CoA:carnitine CoA-transferase CaiB</fullName>
    </submittedName>
</protein>
<dbReference type="SUPFAM" id="SSF89796">
    <property type="entry name" value="CoA-transferase family III (CaiB/BaiF)"/>
    <property type="match status" value="2"/>
</dbReference>
<dbReference type="Gene3D" id="3.40.50.10540">
    <property type="entry name" value="Crotonobetainyl-coa:carnitine coa-transferase, domain 1"/>
    <property type="match status" value="2"/>
</dbReference>
<dbReference type="InterPro" id="IPR003673">
    <property type="entry name" value="CoA-Trfase_fam_III"/>
</dbReference>
<sequence length="803" mass="86055">MTVAFSAGDSTDDTRHDAARSLPLEGVQVLDLSRTVAGQFAARLLADHGAAVTLVQPPPPAARATLTDPPDSRPHWALHLHLNHSKTIRTLPEDGLEGAVRQCGTDVDVVVVSDRAEAAVAARLVPHALVAVATDFADEGPYRTWQGSELIHQALSGSMHYTGLAGRPPLHGAGNRAYVAAGLFLYLSLVARLRTRPASGPGGEIVRIAVHEAAAAMEQNFSAQWAYSATIAQRGELNRPKGRIRCADGWMTAFAMEGRLAELLAAVGADDLADSPPFSSWQTFMHGVQPAFARIEERSRKHSRESLLRAAVERRLVMSPVRTPGELRHDPQLLARDFWRHTEFEGRQQLVLGPMWRPAGYEPGAAAGARSGERYGTQAPRGPVADGRRAVAPHRPLAGVRVVDFTTAWSGPLATRILALLGAEVLKVESATRMDAWRGPAKSVTATEFYPDADPGDRPYNRNAWFNAQNLGKKSVLLDLKTDTGRKRALGLCGECDLVVTNFTPGTMERLGLGFDELCKVNPTTVMVEMSGFGATGPLQTHRAYGQTMEAMSGIASLIGYDEASGPLGSGSAYLDPMGGLAGAAAALTALLHRERTGRAQYVEVAQREAAMAWIGEIILDAIATGVDPAPRGNGRPGAFPHDAFPCQGEDQWIAIAVLDQAQWSALCGELGWTDWAEDPSLREVAGRQARADEITRRLSSVTGGEDKATLARRLQRAGVPAAPVQNGKDLFEDPQLRYRGWFARLTHPEAGTHEYAGLPLEAAGLILQPTSAAPLLGQHTTAVLGSQDADGLEPEERSRAGL</sequence>
<dbReference type="EMBL" id="FNST01000002">
    <property type="protein sequence ID" value="SED24553.1"/>
    <property type="molecule type" value="Genomic_DNA"/>
</dbReference>
<evidence type="ECO:0000313" key="4">
    <source>
        <dbReference type="Proteomes" id="UP000198609"/>
    </source>
</evidence>
<dbReference type="InterPro" id="IPR023606">
    <property type="entry name" value="CoA-Trfase_III_dom_1_sf"/>
</dbReference>
<accession>A0A1H4Z320</accession>
<dbReference type="RefSeq" id="WP_167746474.1">
    <property type="nucleotide sequence ID" value="NZ_FNST01000002.1"/>
</dbReference>
<dbReference type="PANTHER" id="PTHR48207">
    <property type="entry name" value="SUCCINATE--HYDROXYMETHYLGLUTARATE COA-TRANSFERASE"/>
    <property type="match status" value="1"/>
</dbReference>
<feature type="region of interest" description="Disordered" evidence="2">
    <location>
        <begin position="367"/>
        <end position="388"/>
    </location>
</feature>
<evidence type="ECO:0000256" key="2">
    <source>
        <dbReference type="SAM" id="MobiDB-lite"/>
    </source>
</evidence>
<dbReference type="GO" id="GO:0008410">
    <property type="term" value="F:CoA-transferase activity"/>
    <property type="evidence" value="ECO:0007669"/>
    <property type="project" value="TreeGrafter"/>
</dbReference>
<dbReference type="AlphaFoldDB" id="A0A1H4Z320"/>
<evidence type="ECO:0000256" key="1">
    <source>
        <dbReference type="ARBA" id="ARBA00022679"/>
    </source>
</evidence>
<keyword evidence="1 3" id="KW-0808">Transferase</keyword>
<dbReference type="Pfam" id="PF02515">
    <property type="entry name" value="CoA_transf_3"/>
    <property type="match status" value="2"/>
</dbReference>
<organism evidence="3 4">
    <name type="scientific">Streptomyces melanosporofaciens</name>
    <dbReference type="NCBI Taxonomy" id="67327"/>
    <lineage>
        <taxon>Bacteria</taxon>
        <taxon>Bacillati</taxon>
        <taxon>Actinomycetota</taxon>
        <taxon>Actinomycetes</taxon>
        <taxon>Kitasatosporales</taxon>
        <taxon>Streptomycetaceae</taxon>
        <taxon>Streptomyces</taxon>
        <taxon>Streptomyces violaceusniger group</taxon>
    </lineage>
</organism>
<dbReference type="Gene3D" id="3.30.1540.10">
    <property type="entry name" value="formyl-coa transferase, domain 3"/>
    <property type="match status" value="2"/>
</dbReference>
<dbReference type="Proteomes" id="UP000198609">
    <property type="component" value="Unassembled WGS sequence"/>
</dbReference>
<name>A0A1H4Z320_STRMJ</name>
<keyword evidence="4" id="KW-1185">Reference proteome</keyword>
<proteinExistence type="predicted"/>
<dbReference type="InterPro" id="IPR044855">
    <property type="entry name" value="CoA-Trfase_III_dom3_sf"/>
</dbReference>